<feature type="region of interest" description="Disordered" evidence="1">
    <location>
        <begin position="1"/>
        <end position="23"/>
    </location>
</feature>
<dbReference type="InterPro" id="IPR025188">
    <property type="entry name" value="DUF4113"/>
</dbReference>
<dbReference type="AlphaFoldDB" id="Q2W1Y7"/>
<proteinExistence type="predicted"/>
<protein>
    <recommendedName>
        <fullName evidence="2">DUF4113 domain-containing protein</fullName>
    </recommendedName>
</protein>
<accession>Q2W1Y7</accession>
<keyword evidence="4" id="KW-1185">Reference proteome</keyword>
<dbReference type="Pfam" id="PF13438">
    <property type="entry name" value="DUF4113"/>
    <property type="match status" value="1"/>
</dbReference>
<feature type="domain" description="DUF4113" evidence="2">
    <location>
        <begin position="26"/>
        <end position="76"/>
    </location>
</feature>
<dbReference type="STRING" id="342108.amb3334"/>
<dbReference type="KEGG" id="mag:amb3334"/>
<sequence length="78" mass="8471">MLDLVRPEDIPRDLFSPTPETGEKPKALMAAVDGLNSKLGKGAVGYGLAPKGAPWQMRCDNRTPSYTTSWEELPVVKA</sequence>
<dbReference type="Proteomes" id="UP000007058">
    <property type="component" value="Chromosome"/>
</dbReference>
<reference evidence="3 4" key="1">
    <citation type="journal article" date="2005" name="DNA Res.">
        <title>Complete genome sequence of the facultative anaerobic magnetotactic bacterium Magnetospirillum sp. strain AMB-1.</title>
        <authorList>
            <person name="Matsunaga T."/>
            <person name="Okamura Y."/>
            <person name="Fukuda Y."/>
            <person name="Wahyudi A.T."/>
            <person name="Murase Y."/>
            <person name="Takeyama H."/>
        </authorList>
    </citation>
    <scope>NUCLEOTIDE SEQUENCE [LARGE SCALE GENOMIC DNA]</scope>
    <source>
        <strain evidence="4">ATCC 700264 / AMB-1</strain>
    </source>
</reference>
<dbReference type="OrthoDB" id="9808813at2"/>
<evidence type="ECO:0000259" key="2">
    <source>
        <dbReference type="Pfam" id="PF13438"/>
    </source>
</evidence>
<evidence type="ECO:0000256" key="1">
    <source>
        <dbReference type="SAM" id="MobiDB-lite"/>
    </source>
</evidence>
<dbReference type="EMBL" id="AP007255">
    <property type="protein sequence ID" value="BAE52138.1"/>
    <property type="molecule type" value="Genomic_DNA"/>
</dbReference>
<gene>
    <name evidence="3" type="ordered locus">amb3334</name>
</gene>
<dbReference type="HOGENOM" id="CLU_012348_8_5_5"/>
<evidence type="ECO:0000313" key="4">
    <source>
        <dbReference type="Proteomes" id="UP000007058"/>
    </source>
</evidence>
<feature type="compositionally biased region" description="Basic and acidic residues" evidence="1">
    <location>
        <begin position="1"/>
        <end position="12"/>
    </location>
</feature>
<evidence type="ECO:0000313" key="3">
    <source>
        <dbReference type="EMBL" id="BAE52138.1"/>
    </source>
</evidence>
<name>Q2W1Y7_PARM1</name>
<dbReference type="RefSeq" id="WP_011385694.1">
    <property type="nucleotide sequence ID" value="NC_007626.1"/>
</dbReference>
<organism evidence="3 4">
    <name type="scientific">Paramagnetospirillum magneticum (strain ATCC 700264 / AMB-1)</name>
    <name type="common">Magnetospirillum magneticum</name>
    <dbReference type="NCBI Taxonomy" id="342108"/>
    <lineage>
        <taxon>Bacteria</taxon>
        <taxon>Pseudomonadati</taxon>
        <taxon>Pseudomonadota</taxon>
        <taxon>Alphaproteobacteria</taxon>
        <taxon>Rhodospirillales</taxon>
        <taxon>Magnetospirillaceae</taxon>
        <taxon>Paramagnetospirillum</taxon>
    </lineage>
</organism>